<name>F2B045_RHOBT</name>
<dbReference type="PATRIC" id="fig|991778.3.peg.5673"/>
<sequence>MFENNFTDRRTMLRRSGMGMGMLALAGVLRDGGMLGDGMLGDGIGSSGGLFAAEAASPAGNASSLAVRPTHFPGKAKRVIHLFANGGPSQIDTFDPKPMLAKMHGKTLDDKLKNNRRLGGVAHQSPFKFQKHGKSGIEISELFPELSRHADKLCVIRSMVTDVPNHEPGLMMMNCGDIVRPRPSVGAWTLYGMGTENQSLPGYVVMCPSGLPTAATANWRNAFLPGIFQGTHVDTQYTNPEELVANIDNDYLVPSQQKRQMDLIQNLNRMHLADRSDDAQLSGRIESLELAFRMQGEARDAFDISSETKDTQEMYGDSLQGRQMLIARRLSERGVRYVQVYHGAGQPWDSHASIERNHPRLARECDGPIAALLHDLDQRGLLDETLVIWGGEMGRTPTVQLPASANPGRDHHDNGFTVWMAGGGVKAGTTYGTTDEVGLSVAENPVHVHDLHATILHLLGFDHTRLTYRYAGRDFRLTDVHGHLVHDIIS</sequence>
<gene>
    <name evidence="1" type="ORF">RBWH47_04664</name>
</gene>
<dbReference type="InterPro" id="IPR017850">
    <property type="entry name" value="Alkaline_phosphatase_core_sf"/>
</dbReference>
<dbReference type="EMBL" id="AFAR01000274">
    <property type="protein sequence ID" value="EGF24713.1"/>
    <property type="molecule type" value="Genomic_DNA"/>
</dbReference>
<dbReference type="Gene3D" id="3.40.720.10">
    <property type="entry name" value="Alkaline Phosphatase, subunit A"/>
    <property type="match status" value="1"/>
</dbReference>
<protein>
    <submittedName>
        <fullName evidence="1">Protein containing DUF1501</fullName>
    </submittedName>
</protein>
<evidence type="ECO:0000313" key="1">
    <source>
        <dbReference type="EMBL" id="EGF24713.1"/>
    </source>
</evidence>
<proteinExistence type="predicted"/>
<dbReference type="InterPro" id="IPR010869">
    <property type="entry name" value="DUF1501"/>
</dbReference>
<dbReference type="AlphaFoldDB" id="F2B045"/>
<dbReference type="PANTHER" id="PTHR43737">
    <property type="entry name" value="BLL7424 PROTEIN"/>
    <property type="match status" value="1"/>
</dbReference>
<dbReference type="SUPFAM" id="SSF53649">
    <property type="entry name" value="Alkaline phosphatase-like"/>
    <property type="match status" value="1"/>
</dbReference>
<reference evidence="1 2" key="1">
    <citation type="journal article" date="2013" name="Mar. Genomics">
        <title>Expression of sulfatases in Rhodopirellula baltica and the diversity of sulfatases in the genus Rhodopirellula.</title>
        <authorList>
            <person name="Wegner C.E."/>
            <person name="Richter-Heitmann T."/>
            <person name="Klindworth A."/>
            <person name="Klockow C."/>
            <person name="Richter M."/>
            <person name="Achstetter T."/>
            <person name="Glockner F.O."/>
            <person name="Harder J."/>
        </authorList>
    </citation>
    <scope>NUCLEOTIDE SEQUENCE [LARGE SCALE GENOMIC DNA]</scope>
    <source>
        <strain evidence="1 2">WH47</strain>
    </source>
</reference>
<dbReference type="RefSeq" id="WP_007329255.1">
    <property type="nucleotide sequence ID" value="NZ_AFAR01000274.1"/>
</dbReference>
<comment type="caution">
    <text evidence="1">The sequence shown here is derived from an EMBL/GenBank/DDBJ whole genome shotgun (WGS) entry which is preliminary data.</text>
</comment>
<dbReference type="Proteomes" id="UP000006222">
    <property type="component" value="Unassembled WGS sequence"/>
</dbReference>
<evidence type="ECO:0000313" key="2">
    <source>
        <dbReference type="Proteomes" id="UP000006222"/>
    </source>
</evidence>
<accession>F2B045</accession>
<dbReference type="PANTHER" id="PTHR43737:SF1">
    <property type="entry name" value="DUF1501 DOMAIN-CONTAINING PROTEIN"/>
    <property type="match status" value="1"/>
</dbReference>
<dbReference type="Pfam" id="PF07394">
    <property type="entry name" value="DUF1501"/>
    <property type="match status" value="1"/>
</dbReference>
<organism evidence="1 2">
    <name type="scientific">Rhodopirellula baltica WH47</name>
    <dbReference type="NCBI Taxonomy" id="991778"/>
    <lineage>
        <taxon>Bacteria</taxon>
        <taxon>Pseudomonadati</taxon>
        <taxon>Planctomycetota</taxon>
        <taxon>Planctomycetia</taxon>
        <taxon>Pirellulales</taxon>
        <taxon>Pirellulaceae</taxon>
        <taxon>Rhodopirellula</taxon>
    </lineage>
</organism>